<dbReference type="PANTHER" id="PTHR47619:SF1">
    <property type="entry name" value="EXODEOXYRIBONUCLEASE WALJ"/>
    <property type="match status" value="1"/>
</dbReference>
<dbReference type="InterPro" id="IPR036866">
    <property type="entry name" value="RibonucZ/Hydroxyglut_hydro"/>
</dbReference>
<feature type="domain" description="Metallo-beta-lactamase" evidence="1">
    <location>
        <begin position="12"/>
        <end position="182"/>
    </location>
</feature>
<dbReference type="Proteomes" id="UP001559623">
    <property type="component" value="Unassembled WGS sequence"/>
</dbReference>
<keyword evidence="3" id="KW-1185">Reference proteome</keyword>
<dbReference type="EMBL" id="JARVLH010000006">
    <property type="protein sequence ID" value="MEX5285823.1"/>
    <property type="molecule type" value="Genomic_DNA"/>
</dbReference>
<dbReference type="SUPFAM" id="SSF56281">
    <property type="entry name" value="Metallo-hydrolase/oxidoreductase"/>
    <property type="match status" value="1"/>
</dbReference>
<sequence>MLGIDCFTSGSSGNLYRVDDSRTRILIECGVSLKEIQKHLGFSLSACAACLITHEHKDHSKAVKDLLLRGVPCYMSRGTAQALQAEEEPCVEIIADKETRRIGSWNVTAFGVQHDAKEPLGFLLDNGEDRVLYATDTYYLRYRFPPCTVLLVECNHSYEIVDRRVKEGNLDRTLAKRLVKSHMSLENFIEFLRANDMTKVRQIYLLHLSDGNSDAESFRHQVQQETGAEVYIA</sequence>
<accession>A0ABV3X8L1</accession>
<dbReference type="SMART" id="SM00849">
    <property type="entry name" value="Lactamase_B"/>
    <property type="match status" value="1"/>
</dbReference>
<evidence type="ECO:0000259" key="1">
    <source>
        <dbReference type="SMART" id="SM00849"/>
    </source>
</evidence>
<dbReference type="Gene3D" id="3.60.15.10">
    <property type="entry name" value="Ribonuclease Z/Hydroxyacylglutathione hydrolase-like"/>
    <property type="match status" value="1"/>
</dbReference>
<dbReference type="InterPro" id="IPR001279">
    <property type="entry name" value="Metallo-B-lactamas"/>
</dbReference>
<dbReference type="PANTHER" id="PTHR47619">
    <property type="entry name" value="METALLO-HYDROLASE YYCJ-RELATED"/>
    <property type="match status" value="1"/>
</dbReference>
<protein>
    <submittedName>
        <fullName evidence="2">MBL fold metallo-hydrolase</fullName>
    </submittedName>
</protein>
<dbReference type="InterPro" id="IPR052533">
    <property type="entry name" value="WalJ/YycJ-like"/>
</dbReference>
<name>A0ABV3X8L1_9FIRM</name>
<comment type="caution">
    <text evidence="2">The sequence shown here is derived from an EMBL/GenBank/DDBJ whole genome shotgun (WGS) entry which is preliminary data.</text>
</comment>
<reference evidence="2 3" key="1">
    <citation type="submission" date="2023-04" db="EMBL/GenBank/DDBJ databases">
        <title>Genome Sequence of Selenomonas sputigena ATCC 33150.</title>
        <authorList>
            <person name="Miller D.P."/>
            <person name="Anvari S."/>
            <person name="Polson S.W."/>
            <person name="Macdonald M."/>
            <person name="Mcdowell J.V."/>
        </authorList>
    </citation>
    <scope>NUCLEOTIDE SEQUENCE [LARGE SCALE GENOMIC DNA]</scope>
    <source>
        <strain evidence="2 3">ATCC 33150</strain>
    </source>
</reference>
<gene>
    <name evidence="2" type="ORF">QCO44_09290</name>
</gene>
<organism evidence="2 3">
    <name type="scientific">Selenomonas sputigena</name>
    <dbReference type="NCBI Taxonomy" id="69823"/>
    <lineage>
        <taxon>Bacteria</taxon>
        <taxon>Bacillati</taxon>
        <taxon>Bacillota</taxon>
        <taxon>Negativicutes</taxon>
        <taxon>Selenomonadales</taxon>
        <taxon>Selenomonadaceae</taxon>
        <taxon>Selenomonas</taxon>
    </lineage>
</organism>
<proteinExistence type="predicted"/>
<dbReference type="RefSeq" id="WP_368847549.1">
    <property type="nucleotide sequence ID" value="NZ_CP194411.1"/>
</dbReference>
<dbReference type="Pfam" id="PF12706">
    <property type="entry name" value="Lactamase_B_2"/>
    <property type="match status" value="1"/>
</dbReference>
<evidence type="ECO:0000313" key="2">
    <source>
        <dbReference type="EMBL" id="MEX5285823.1"/>
    </source>
</evidence>
<evidence type="ECO:0000313" key="3">
    <source>
        <dbReference type="Proteomes" id="UP001559623"/>
    </source>
</evidence>